<dbReference type="EMBL" id="UGHR01000001">
    <property type="protein sequence ID" value="STQ89538.1"/>
    <property type="molecule type" value="Genomic_DNA"/>
</dbReference>
<reference evidence="2 4" key="2">
    <citation type="submission" date="2019-03" db="EMBL/GenBank/DDBJ databases">
        <title>Genomic Encyclopedia of Type Strains, Phase IV (KMG-IV): sequencing the most valuable type-strain genomes for metagenomic binning, comparative biology and taxonomic classification.</title>
        <authorList>
            <person name="Goeker M."/>
        </authorList>
    </citation>
    <scope>NUCLEOTIDE SEQUENCE [LARGE SCALE GENOMIC DNA]</scope>
    <source>
        <strain evidence="2 4">DSM 3764</strain>
    </source>
</reference>
<dbReference type="OrthoDB" id="8527830at2"/>
<organism evidence="1 3">
    <name type="scientific">Iodobacter fluviatilis</name>
    <dbReference type="NCBI Taxonomy" id="537"/>
    <lineage>
        <taxon>Bacteria</taxon>
        <taxon>Pseudomonadati</taxon>
        <taxon>Pseudomonadota</taxon>
        <taxon>Betaproteobacteria</taxon>
        <taxon>Neisseriales</taxon>
        <taxon>Chitinibacteraceae</taxon>
        <taxon>Iodobacter</taxon>
    </lineage>
</organism>
<dbReference type="Proteomes" id="UP000255108">
    <property type="component" value="Unassembled WGS sequence"/>
</dbReference>
<keyword evidence="4" id="KW-1185">Reference proteome</keyword>
<dbReference type="EMBL" id="SMBT01000001">
    <property type="protein sequence ID" value="TCU90511.1"/>
    <property type="molecule type" value="Genomic_DNA"/>
</dbReference>
<gene>
    <name evidence="2" type="ORF">EV682_101545</name>
    <name evidence="1" type="ORF">NCTC11159_00563</name>
</gene>
<dbReference type="AlphaFoldDB" id="A0A377Q448"/>
<evidence type="ECO:0000313" key="1">
    <source>
        <dbReference type="EMBL" id="STQ89538.1"/>
    </source>
</evidence>
<evidence type="ECO:0000313" key="3">
    <source>
        <dbReference type="Proteomes" id="UP000255108"/>
    </source>
</evidence>
<dbReference type="RefSeq" id="WP_115225979.1">
    <property type="nucleotide sequence ID" value="NZ_CAWOLO010000001.1"/>
</dbReference>
<proteinExistence type="predicted"/>
<evidence type="ECO:0000313" key="2">
    <source>
        <dbReference type="EMBL" id="TCU90511.1"/>
    </source>
</evidence>
<evidence type="ECO:0000313" key="4">
    <source>
        <dbReference type="Proteomes" id="UP000295794"/>
    </source>
</evidence>
<evidence type="ECO:0008006" key="5">
    <source>
        <dbReference type="Google" id="ProtNLM"/>
    </source>
</evidence>
<reference evidence="1 3" key="1">
    <citation type="submission" date="2018-06" db="EMBL/GenBank/DDBJ databases">
        <authorList>
            <consortium name="Pathogen Informatics"/>
            <person name="Doyle S."/>
        </authorList>
    </citation>
    <scope>NUCLEOTIDE SEQUENCE [LARGE SCALE GENOMIC DNA]</scope>
    <source>
        <strain evidence="1 3">NCTC11159</strain>
    </source>
</reference>
<accession>A0A377Q448</accession>
<name>A0A377Q448_9NEIS</name>
<protein>
    <recommendedName>
        <fullName evidence="5">Tryptophan synthase subunit beta like protein</fullName>
    </recommendedName>
</protein>
<dbReference type="Proteomes" id="UP000295794">
    <property type="component" value="Unassembled WGS sequence"/>
</dbReference>
<sequence length="108" mass="11855">MPYITRDLNGQISAVFRDANTAASEFVPQNAPELVSFIGAPANTELFHSLDSDLIRVIEDVIDALIRKNLLLLTDLPAEAQTKILARRNLRQSLPQSTSILSPNDGLI</sequence>